<dbReference type="EMBL" id="KZ819194">
    <property type="protein sequence ID" value="PWY99789.1"/>
    <property type="molecule type" value="Genomic_DNA"/>
</dbReference>
<accession>A0A317XPJ1</accession>
<feature type="chain" id="PRO_5016374663" evidence="1">
    <location>
        <begin position="22"/>
        <end position="168"/>
    </location>
</feature>
<proteinExistence type="predicted"/>
<feature type="signal peptide" evidence="1">
    <location>
        <begin position="1"/>
        <end position="21"/>
    </location>
</feature>
<evidence type="ECO:0000256" key="1">
    <source>
        <dbReference type="SAM" id="SignalP"/>
    </source>
</evidence>
<reference evidence="2 3" key="1">
    <citation type="journal article" date="2018" name="Mol. Biol. Evol.">
        <title>Broad Genomic Sampling Reveals a Smut Pathogenic Ancestry of the Fungal Clade Ustilaginomycotina.</title>
        <authorList>
            <person name="Kijpornyongpan T."/>
            <person name="Mondo S.J."/>
            <person name="Barry K."/>
            <person name="Sandor L."/>
            <person name="Lee J."/>
            <person name="Lipzen A."/>
            <person name="Pangilinan J."/>
            <person name="LaButti K."/>
            <person name="Hainaut M."/>
            <person name="Henrissat B."/>
            <person name="Grigoriev I.V."/>
            <person name="Spatafora J.W."/>
            <person name="Aime M.C."/>
        </authorList>
    </citation>
    <scope>NUCLEOTIDE SEQUENCE [LARGE SCALE GENOMIC DNA]</scope>
    <source>
        <strain evidence="2 3">MCA 3645</strain>
    </source>
</reference>
<name>A0A317XPJ1_9BASI</name>
<keyword evidence="3" id="KW-1185">Reference proteome</keyword>
<evidence type="ECO:0000313" key="2">
    <source>
        <dbReference type="EMBL" id="PWY99789.1"/>
    </source>
</evidence>
<evidence type="ECO:0000313" key="3">
    <source>
        <dbReference type="Proteomes" id="UP000246740"/>
    </source>
</evidence>
<dbReference type="InParanoid" id="A0A317XPJ1"/>
<keyword evidence="1" id="KW-0732">Signal</keyword>
<dbReference type="AlphaFoldDB" id="A0A317XPJ1"/>
<gene>
    <name evidence="2" type="ORF">BCV70DRAFT_232120</name>
</gene>
<protein>
    <submittedName>
        <fullName evidence="2">Uncharacterized protein</fullName>
    </submittedName>
</protein>
<sequence length="168" mass="18180">MLRSTLALAATVLLVAQTSTGQKMLVKSNTPALMPRSEFVPHKGYRIVADQQKWSTACAHGTTHEFACLSLTVPGPNGYYNADPVDDLAVFSADGKSLAVKCQVSHDGKGAVVIASDFGKGDEDWTILMVGREDKETFCEVATYADNGRWTHSLKTAETFAWPPSQVE</sequence>
<dbReference type="Proteomes" id="UP000246740">
    <property type="component" value="Unassembled WGS sequence"/>
</dbReference>
<organism evidence="2 3">
    <name type="scientific">Testicularia cyperi</name>
    <dbReference type="NCBI Taxonomy" id="1882483"/>
    <lineage>
        <taxon>Eukaryota</taxon>
        <taxon>Fungi</taxon>
        <taxon>Dikarya</taxon>
        <taxon>Basidiomycota</taxon>
        <taxon>Ustilaginomycotina</taxon>
        <taxon>Ustilaginomycetes</taxon>
        <taxon>Ustilaginales</taxon>
        <taxon>Anthracoideaceae</taxon>
        <taxon>Testicularia</taxon>
    </lineage>
</organism>